<dbReference type="InterPro" id="IPR054500">
    <property type="entry name" value="Phage_fiber_rpt"/>
</dbReference>
<reference evidence="2 3" key="1">
    <citation type="submission" date="2017-11" db="EMBL/GenBank/DDBJ databases">
        <title>Bacterial isolate from king chilli rhizosphere.</title>
        <authorList>
            <person name="Takhelmayum P."/>
            <person name="Sarangthem I."/>
        </authorList>
    </citation>
    <scope>NUCLEOTIDE SEQUENCE [LARGE SCALE GENOMIC DNA]</scope>
    <source>
        <strain evidence="3">t26</strain>
    </source>
</reference>
<dbReference type="AlphaFoldDB" id="A0A2M9PW88"/>
<sequence>MVINLHTTQSPVSRSERMKINENWQKIIEGLSRLQYQINILAGGEEVDELIKRINDAIETVSNALQDTQKAINDANNATTEAQEATANANTAVQEVNETVVEAAQMLENLETLQAQLEHMKYQLETATTSAETAAVNANNATQVANDLAKEINEAISEAKDAAQRANNASQVIDGWGTATAWNATVEYVKNNVTTYNGSTWQSFTTNINSVPSESNTDWILLAQRGVDGTGAVSKVAGKSPDVDGNVSLIPADIGAETPHGAQEKANGIKEWVQAHGLGTDKPGLIASPDSLLNKTESGFWNVKNTPGSTVLPNDKEDFHVYVGMKADETNIYQTFLAISQETAKTYTRVIEKDGQTKGHKDDSGWIEGGGSGSGVGGGLKFSAVTYDLPTTEESQKSWNLPEKSYVKNNDFIIVFHNGFYLSPTSWNISGDAINGYTLNIPDNPIKEQIENNVRIIIFNNVPIDGTERFSGRLLEDGTVSVEKLDQEVQDAINNAGRKIEVVNDLTTGGADKVLSAEMGKKLNQSIGDLENDLTAIDNKIKDLPKVEIVDALDSNRTDAALSAKQGKELKAGLDSKLNNFGGKLTGDLTIDKGIPNLKMTIPATNKSMDLMYNASATNDFGITLRKDGNDILRINSQKNVQFFGNDNVWYSLQDLKSSVSDGKAKIASATTDKGIPTDANASFDTMATNIRNISSGAKFATGIETVTSTKPNYSAGWLKITGLSFQPTTVVAKRVHSNDRGKSCAVYAGGFSYAWDDIGMYADDLERRYASSGSGWENGIFWLQVESPDGTEYQWKAYRE</sequence>
<dbReference type="RefSeq" id="WP_100546226.1">
    <property type="nucleotide sequence ID" value="NZ_PHQY01000764.1"/>
</dbReference>
<dbReference type="Pfam" id="PF22337">
    <property type="entry name" value="Phage_fiber_rpt"/>
    <property type="match status" value="2"/>
</dbReference>
<comment type="caution">
    <text evidence="2">The sequence shown here is derived from an EMBL/GenBank/DDBJ whole genome shotgun (WGS) entry which is preliminary data.</text>
</comment>
<proteinExistence type="predicted"/>
<dbReference type="STRING" id="582475.ACZ11_24025"/>
<accession>A0A2M9PW88</accession>
<name>A0A2M9PW88_9BACI</name>
<evidence type="ECO:0000313" key="2">
    <source>
        <dbReference type="EMBL" id="PJO40083.1"/>
    </source>
</evidence>
<dbReference type="EMBL" id="PHQY01000764">
    <property type="protein sequence ID" value="PJO40083.1"/>
    <property type="molecule type" value="Genomic_DNA"/>
</dbReference>
<dbReference type="Proteomes" id="UP000232101">
    <property type="component" value="Unassembled WGS sequence"/>
</dbReference>
<organism evidence="2 3">
    <name type="scientific">Lysinibacillus xylanilyticus</name>
    <dbReference type="NCBI Taxonomy" id="582475"/>
    <lineage>
        <taxon>Bacteria</taxon>
        <taxon>Bacillati</taxon>
        <taxon>Bacillota</taxon>
        <taxon>Bacilli</taxon>
        <taxon>Bacillales</taxon>
        <taxon>Bacillaceae</taxon>
        <taxon>Lysinibacillus</taxon>
    </lineage>
</organism>
<protein>
    <recommendedName>
        <fullName evidence="4">Chitin-binding type-3 domain-containing protein</fullName>
    </recommendedName>
</protein>
<keyword evidence="1" id="KW-0175">Coiled coil</keyword>
<feature type="coiled-coil region" evidence="1">
    <location>
        <begin position="47"/>
        <end position="172"/>
    </location>
</feature>
<gene>
    <name evidence="2" type="ORF">CWD94_30085</name>
</gene>
<evidence type="ECO:0008006" key="4">
    <source>
        <dbReference type="Google" id="ProtNLM"/>
    </source>
</evidence>
<evidence type="ECO:0000313" key="3">
    <source>
        <dbReference type="Proteomes" id="UP000232101"/>
    </source>
</evidence>
<evidence type="ECO:0000256" key="1">
    <source>
        <dbReference type="SAM" id="Coils"/>
    </source>
</evidence>
<dbReference type="Gene3D" id="1.10.287.950">
    <property type="entry name" value="Methyl-accepting chemotaxis protein"/>
    <property type="match status" value="1"/>
</dbReference>